<dbReference type="InterPro" id="IPR009324">
    <property type="entry name" value="DUF981"/>
</dbReference>
<keyword evidence="1" id="KW-1133">Transmembrane helix</keyword>
<evidence type="ECO:0000256" key="1">
    <source>
        <dbReference type="SAM" id="Phobius"/>
    </source>
</evidence>
<feature type="transmembrane region" description="Helical" evidence="1">
    <location>
        <begin position="158"/>
        <end position="182"/>
    </location>
</feature>
<dbReference type="PaxDb" id="273075-Ta1172"/>
<dbReference type="KEGG" id="tac:Ta1172"/>
<feature type="transmembrane region" description="Helical" evidence="1">
    <location>
        <begin position="69"/>
        <end position="91"/>
    </location>
</feature>
<sequence>MSAEFIDSLAVMLLALGMTTAIGGMYFLFSALGNEKRIEGLLMPAVGVGLFDFMSGFVMSFTWPLPSSYNMLFGDPLLMAGLLLMISAIAYYKHYDISSVSILLFFLGIYVIIEAVGIVNYHLESGDNLLAAMGLYIVDGIAAILSPIMYIDQKKGKIAYMIEAAILIIGTLIALFIGYTAIYGHLLDFIKYFP</sequence>
<dbReference type="OrthoDB" id="57193at2157"/>
<proteinExistence type="predicted"/>
<feature type="transmembrane region" description="Helical" evidence="1">
    <location>
        <begin position="6"/>
        <end position="29"/>
    </location>
</feature>
<evidence type="ECO:0000313" key="3">
    <source>
        <dbReference type="Proteomes" id="UP000001024"/>
    </source>
</evidence>
<gene>
    <name evidence="2" type="ordered locus">Ta1172</name>
</gene>
<dbReference type="EMBL" id="AL445066">
    <property type="protein sequence ID" value="CAC12297.1"/>
    <property type="molecule type" value="Genomic_DNA"/>
</dbReference>
<dbReference type="EnsemblBacteria" id="CAC12297">
    <property type="protein sequence ID" value="CAC12297"/>
    <property type="gene ID" value="CAC12297"/>
</dbReference>
<dbReference type="Proteomes" id="UP000001024">
    <property type="component" value="Chromosome"/>
</dbReference>
<dbReference type="Pfam" id="PF06168">
    <property type="entry name" value="DUF981"/>
    <property type="match status" value="1"/>
</dbReference>
<dbReference type="InParanoid" id="Q9HJ04"/>
<dbReference type="HOGENOM" id="CLU_113596_0_0_2"/>
<accession>Q9HJ04</accession>
<protein>
    <submittedName>
        <fullName evidence="2">Conserved hypothetical membrane protein</fullName>
    </submittedName>
</protein>
<name>Q9HJ04_THEAC</name>
<reference evidence="2 3" key="1">
    <citation type="journal article" date="2000" name="Nature">
        <title>The genome sequence of the thermoacidophilic scavenger Thermoplasma acidophilum.</title>
        <authorList>
            <person name="Ruepp A."/>
            <person name="Graml W."/>
            <person name="Santos-Martinez M.L."/>
            <person name="Koretke K.K."/>
            <person name="Volker C."/>
            <person name="Mewes H.W."/>
            <person name="Frishman D."/>
            <person name="Stocker S."/>
            <person name="Lupas A.N."/>
            <person name="Baumeister W."/>
        </authorList>
    </citation>
    <scope>NUCLEOTIDE SEQUENCE [LARGE SCALE GENOMIC DNA]</scope>
    <source>
        <strain evidence="3">ATCC 25905 / DSM 1728 / JCM 9062 / NBRC 15155 / AMRC-C165</strain>
    </source>
</reference>
<dbReference type="RefSeq" id="WP_010901579.1">
    <property type="nucleotide sequence ID" value="NC_002578.1"/>
</dbReference>
<evidence type="ECO:0000313" key="2">
    <source>
        <dbReference type="EMBL" id="CAC12297.1"/>
    </source>
</evidence>
<dbReference type="eggNOG" id="arCOG04349">
    <property type="taxonomic scope" value="Archaea"/>
</dbReference>
<feature type="transmembrane region" description="Helical" evidence="1">
    <location>
        <begin position="129"/>
        <end position="151"/>
    </location>
</feature>
<keyword evidence="1" id="KW-0472">Membrane</keyword>
<feature type="transmembrane region" description="Helical" evidence="1">
    <location>
        <begin position="41"/>
        <end position="63"/>
    </location>
</feature>
<keyword evidence="1" id="KW-0812">Transmembrane</keyword>
<keyword evidence="3" id="KW-1185">Reference proteome</keyword>
<organism evidence="2 3">
    <name type="scientific">Thermoplasma acidophilum (strain ATCC 25905 / DSM 1728 / JCM 9062 / NBRC 15155 / AMRC-C165)</name>
    <dbReference type="NCBI Taxonomy" id="273075"/>
    <lineage>
        <taxon>Archaea</taxon>
        <taxon>Methanobacteriati</taxon>
        <taxon>Thermoplasmatota</taxon>
        <taxon>Thermoplasmata</taxon>
        <taxon>Thermoplasmatales</taxon>
        <taxon>Thermoplasmataceae</taxon>
        <taxon>Thermoplasma</taxon>
    </lineage>
</organism>
<dbReference type="AlphaFoldDB" id="Q9HJ04"/>
<dbReference type="STRING" id="273075.gene:9572394"/>
<dbReference type="DNASU" id="1456670"/>
<feature type="transmembrane region" description="Helical" evidence="1">
    <location>
        <begin position="103"/>
        <end position="123"/>
    </location>
</feature>